<sequence>MLKKGLLYLLFVLVLAIPLNVVSAESSSNDISNKVDFGYIDPKLPQKDQKILREVMQNLDKEDRENVFYIDENTGYFTANRTEKLNEYKAKYKDIIGSDGNLKHDVNYKENAQSVSALECEKIGLDATFSVASFANPTTPCNSADSGPFRKVVSTTGKSRITADLYLPAKGTEMVMSPKSITVDGKQTTTGDTAYIYVGALNTVGSVVHQVDAGLQFNYGDGVDPMYATEETWAMTSLDMGSVISGSPANFKMGTNAFMKFYIPANNQAALSVSGTAKDGSALTATMVWNVSATKGFTTSGSLMQVKRITSIAQLYKHEDLTTGSYMNNVQWNNVKVGTVSGSEQLMNASTTSSGCGYKTSNILVEWTSWAQEVIRVKTGTL</sequence>
<protein>
    <submittedName>
        <fullName evidence="1">Uncharacterized protein</fullName>
    </submittedName>
</protein>
<evidence type="ECO:0000313" key="1">
    <source>
        <dbReference type="EMBL" id="QSF44930.1"/>
    </source>
</evidence>
<dbReference type="InterPro" id="IPR038682">
    <property type="entry name" value="YrpD-like_sf"/>
</dbReference>
<gene>
    <name evidence="1" type="ORF">JRJ22_27960</name>
</gene>
<dbReference type="EMBL" id="CP070969">
    <property type="protein sequence ID" value="QSF44930.1"/>
    <property type="molecule type" value="Genomic_DNA"/>
</dbReference>
<dbReference type="RefSeq" id="WP_206102441.1">
    <property type="nucleotide sequence ID" value="NZ_CP070969.1"/>
</dbReference>
<evidence type="ECO:0000313" key="2">
    <source>
        <dbReference type="Proteomes" id="UP000663452"/>
    </source>
</evidence>
<accession>A0ABX7L9T0</accession>
<reference evidence="1 2" key="1">
    <citation type="submission" date="2021-02" db="EMBL/GenBank/DDBJ databases">
        <title>Paenibacillus tianjinensis sp. nov.</title>
        <authorList>
            <person name="Liu H."/>
        </authorList>
    </citation>
    <scope>NUCLEOTIDE SEQUENCE [LARGE SCALE GENOMIC DNA]</scope>
    <source>
        <strain evidence="1 2">TB2019</strain>
    </source>
</reference>
<dbReference type="Proteomes" id="UP000663452">
    <property type="component" value="Chromosome"/>
</dbReference>
<organism evidence="1 2">
    <name type="scientific">Paenibacillus tianjinensis</name>
    <dbReference type="NCBI Taxonomy" id="2810347"/>
    <lineage>
        <taxon>Bacteria</taxon>
        <taxon>Bacillati</taxon>
        <taxon>Bacillota</taxon>
        <taxon>Bacilli</taxon>
        <taxon>Bacillales</taxon>
        <taxon>Paenibacillaceae</taxon>
        <taxon>Paenibacillus</taxon>
    </lineage>
</organism>
<name>A0ABX7L9T0_9BACL</name>
<dbReference type="Gene3D" id="2.60.120.1270">
    <property type="match status" value="1"/>
</dbReference>
<proteinExistence type="predicted"/>
<keyword evidence="2" id="KW-1185">Reference proteome</keyword>